<dbReference type="Gene3D" id="3.40.50.300">
    <property type="entry name" value="P-loop containing nucleotide triphosphate hydrolases"/>
    <property type="match status" value="1"/>
</dbReference>
<keyword evidence="2" id="KW-0808">Transferase</keyword>
<dbReference type="SUPFAM" id="SSF53795">
    <property type="entry name" value="PEP carboxykinase-like"/>
    <property type="match status" value="1"/>
</dbReference>
<evidence type="ECO:0000313" key="3">
    <source>
        <dbReference type="Proteomes" id="UP001595593"/>
    </source>
</evidence>
<reference evidence="3" key="1">
    <citation type="journal article" date="2019" name="Int. J. Syst. Evol. Microbiol.">
        <title>The Global Catalogue of Microorganisms (GCM) 10K type strain sequencing project: providing services to taxonomists for standard genome sequencing and annotation.</title>
        <authorList>
            <consortium name="The Broad Institute Genomics Platform"/>
            <consortium name="The Broad Institute Genome Sequencing Center for Infectious Disease"/>
            <person name="Wu L."/>
            <person name="Ma J."/>
        </authorList>
    </citation>
    <scope>NUCLEOTIDE SEQUENCE [LARGE SCALE GENOMIC DNA]</scope>
    <source>
        <strain evidence="3">KCTC 52094</strain>
    </source>
</reference>
<dbReference type="GO" id="GO:0016301">
    <property type="term" value="F:kinase activity"/>
    <property type="evidence" value="ECO:0007669"/>
    <property type="project" value="UniProtKB-KW"/>
</dbReference>
<dbReference type="EMBL" id="JBHRTN010000008">
    <property type="protein sequence ID" value="MFC3125255.1"/>
    <property type="molecule type" value="Genomic_DNA"/>
</dbReference>
<proteinExistence type="predicted"/>
<evidence type="ECO:0000259" key="1">
    <source>
        <dbReference type="Pfam" id="PF07475"/>
    </source>
</evidence>
<dbReference type="Pfam" id="PF07475">
    <property type="entry name" value="Hpr_kinase_C"/>
    <property type="match status" value="1"/>
</dbReference>
<evidence type="ECO:0000313" key="2">
    <source>
        <dbReference type="EMBL" id="MFC3125255.1"/>
    </source>
</evidence>
<accession>A0ABV7G1C9</accession>
<organism evidence="2 3">
    <name type="scientific">Teichococcus globiformis</name>
    <dbReference type="NCBI Taxonomy" id="2307229"/>
    <lineage>
        <taxon>Bacteria</taxon>
        <taxon>Pseudomonadati</taxon>
        <taxon>Pseudomonadota</taxon>
        <taxon>Alphaproteobacteria</taxon>
        <taxon>Acetobacterales</taxon>
        <taxon>Roseomonadaceae</taxon>
        <taxon>Roseomonas</taxon>
    </lineage>
</organism>
<keyword evidence="2" id="KW-0418">Kinase</keyword>
<keyword evidence="3" id="KW-1185">Reference proteome</keyword>
<dbReference type="InterPro" id="IPR011104">
    <property type="entry name" value="Hpr_kin/Pase_C"/>
</dbReference>
<dbReference type="CDD" id="cd01918">
    <property type="entry name" value="HprK_C"/>
    <property type="match status" value="1"/>
</dbReference>
<comment type="caution">
    <text evidence="2">The sequence shown here is derived from an EMBL/GenBank/DDBJ whole genome shotgun (WGS) entry which is preliminary data.</text>
</comment>
<dbReference type="InterPro" id="IPR027417">
    <property type="entry name" value="P-loop_NTPase"/>
</dbReference>
<feature type="domain" description="HPr kinase/phosphorylase C-terminal" evidence="1">
    <location>
        <begin position="3"/>
        <end position="73"/>
    </location>
</feature>
<dbReference type="Proteomes" id="UP001595593">
    <property type="component" value="Unassembled WGS sequence"/>
</dbReference>
<name>A0ABV7G1C9_9PROT</name>
<dbReference type="RefSeq" id="WP_379595818.1">
    <property type="nucleotide sequence ID" value="NZ_JBHRTN010000008.1"/>
</dbReference>
<sequence length="147" mass="15171">MLLHGSCAAFQGAGVLFLGPSGSGKSDLVLRLMQEGWQLVADDQVLLRDGNGPMADAPPSLAGMLEVRGVGIFRNLPHGPAPLRLVVELGPQNSIPRLPLPDSFALPGGNLPRLRLNAFEASAAAKLSLALAAAEARLQQCAGAFAA</sequence>
<gene>
    <name evidence="2" type="ORF">ACFOD4_09290</name>
</gene>
<protein>
    <submittedName>
        <fullName evidence="2">HPr kinase/phosphorylase</fullName>
    </submittedName>
</protein>